<reference evidence="4 5" key="1">
    <citation type="journal article" date="2019" name="Syst. Appl. Microbiol.">
        <title>Characterization of Bifidobacterium species in feaces of the Egyptian fruit bat: Description of B. vespertilionis sp. nov. and B. rousetti sp. nov.</title>
        <authorList>
            <person name="Modesto M."/>
            <person name="Satti M."/>
            <person name="Watanabe K."/>
            <person name="Puglisi E."/>
            <person name="Morelli L."/>
            <person name="Huang C.-H."/>
            <person name="Liou J.-S."/>
            <person name="Miyashita M."/>
            <person name="Tamura T."/>
            <person name="Saito S."/>
            <person name="Mori K."/>
            <person name="Huang L."/>
            <person name="Sciavilla P."/>
            <person name="Sandri C."/>
            <person name="Spiezio C."/>
            <person name="Vitali F."/>
            <person name="Cavalieri D."/>
            <person name="Perpetuini G."/>
            <person name="Tofalo R."/>
            <person name="Bonetti A."/>
            <person name="Arita M."/>
            <person name="Mattarelli P."/>
        </authorList>
    </citation>
    <scope>NUCLEOTIDE SEQUENCE [LARGE SCALE GENOMIC DNA]</scope>
    <source>
        <strain evidence="4 5">RST7</strain>
    </source>
</reference>
<dbReference type="SUPFAM" id="SSF53254">
    <property type="entry name" value="Phosphoglycerate mutase-like"/>
    <property type="match status" value="1"/>
</dbReference>
<dbReference type="InterPro" id="IPR051695">
    <property type="entry name" value="Phosphoglycerate_Mutase"/>
</dbReference>
<comment type="caution">
    <text evidence="4">The sequence shown here is derived from an EMBL/GenBank/DDBJ whole genome shotgun (WGS) entry which is preliminary data.</text>
</comment>
<protein>
    <submittedName>
        <fullName evidence="4">Histidine phosphatase family protein</fullName>
    </submittedName>
</protein>
<dbReference type="Proteomes" id="UP000412028">
    <property type="component" value="Unassembled WGS sequence"/>
</dbReference>
<name>A0A5M9ZZ53_9BIFI</name>
<dbReference type="GO" id="GO:0005829">
    <property type="term" value="C:cytosol"/>
    <property type="evidence" value="ECO:0007669"/>
    <property type="project" value="TreeGrafter"/>
</dbReference>
<sequence>MAQNDSHSRTASHVHSVTLVRHGRTAYNAAGRLQGQTDIPLDAAGMWQVERAGESLRRLYVDGEQGGRTHTRQMVVSSDLIRAMQTAHAFADPLGVEVHPDPRVRERDFGEWEGRTLRELEERWPDDFAAWMAFQGGEMRHGAESKHDVGMRGAEAVNDWARRAGDDTDLFVFSHGAWISQTLQTLLGLDLVHPDFASLMSLRNAHWVRLIPMDLPDGVIRWRLAAFNQGPAAVEDGGWADPKLP</sequence>
<feature type="binding site" evidence="3">
    <location>
        <position position="82"/>
    </location>
    <ligand>
        <name>substrate</name>
    </ligand>
</feature>
<dbReference type="Gene3D" id="3.40.50.1240">
    <property type="entry name" value="Phosphoglycerate mutase-like"/>
    <property type="match status" value="1"/>
</dbReference>
<dbReference type="RefSeq" id="WP_150380492.1">
    <property type="nucleotide sequence ID" value="NZ_RZUI01000001.1"/>
</dbReference>
<dbReference type="GO" id="GO:0045820">
    <property type="term" value="P:negative regulation of glycolytic process"/>
    <property type="evidence" value="ECO:0007669"/>
    <property type="project" value="TreeGrafter"/>
</dbReference>
<feature type="active site" description="Tele-phosphohistidine intermediate" evidence="2">
    <location>
        <position position="22"/>
    </location>
</feature>
<keyword evidence="1" id="KW-0378">Hydrolase</keyword>
<proteinExistence type="predicted"/>
<dbReference type="PANTHER" id="PTHR46517:SF1">
    <property type="entry name" value="FRUCTOSE-2,6-BISPHOSPHATASE TIGAR"/>
    <property type="match status" value="1"/>
</dbReference>
<dbReference type="PANTHER" id="PTHR46517">
    <property type="entry name" value="FRUCTOSE-2,6-BISPHOSPHATASE TIGAR"/>
    <property type="match status" value="1"/>
</dbReference>
<dbReference type="InterPro" id="IPR029033">
    <property type="entry name" value="His_PPase_superfam"/>
</dbReference>
<organism evidence="4 5">
    <name type="scientific">Bifidobacterium tissieri</name>
    <dbReference type="NCBI Taxonomy" id="1630162"/>
    <lineage>
        <taxon>Bacteria</taxon>
        <taxon>Bacillati</taxon>
        <taxon>Actinomycetota</taxon>
        <taxon>Actinomycetes</taxon>
        <taxon>Bifidobacteriales</taxon>
        <taxon>Bifidobacteriaceae</taxon>
        <taxon>Bifidobacterium</taxon>
    </lineage>
</organism>
<feature type="active site" description="Proton donor/acceptor" evidence="2">
    <location>
        <position position="106"/>
    </location>
</feature>
<dbReference type="AlphaFoldDB" id="A0A5M9ZZ53"/>
<gene>
    <name evidence="4" type="ORF">EMO89_00710</name>
</gene>
<evidence type="ECO:0000256" key="3">
    <source>
        <dbReference type="PIRSR" id="PIRSR613078-2"/>
    </source>
</evidence>
<feature type="binding site" evidence="3">
    <location>
        <begin position="21"/>
        <end position="28"/>
    </location>
    <ligand>
        <name>substrate</name>
    </ligand>
</feature>
<evidence type="ECO:0000256" key="2">
    <source>
        <dbReference type="PIRSR" id="PIRSR613078-1"/>
    </source>
</evidence>
<dbReference type="Pfam" id="PF00300">
    <property type="entry name" value="His_Phos_1"/>
    <property type="match status" value="1"/>
</dbReference>
<dbReference type="OrthoDB" id="4697614at2"/>
<dbReference type="GO" id="GO:0004331">
    <property type="term" value="F:fructose-2,6-bisphosphate 2-phosphatase activity"/>
    <property type="evidence" value="ECO:0007669"/>
    <property type="project" value="TreeGrafter"/>
</dbReference>
<evidence type="ECO:0000256" key="1">
    <source>
        <dbReference type="ARBA" id="ARBA00022801"/>
    </source>
</evidence>
<dbReference type="CDD" id="cd07067">
    <property type="entry name" value="HP_PGM_like"/>
    <property type="match status" value="1"/>
</dbReference>
<accession>A0A5M9ZZ53</accession>
<dbReference type="GO" id="GO:0043456">
    <property type="term" value="P:regulation of pentose-phosphate shunt"/>
    <property type="evidence" value="ECO:0007669"/>
    <property type="project" value="TreeGrafter"/>
</dbReference>
<dbReference type="EMBL" id="RZUI01000001">
    <property type="protein sequence ID" value="KAA8832076.1"/>
    <property type="molecule type" value="Genomic_DNA"/>
</dbReference>
<dbReference type="SMART" id="SM00855">
    <property type="entry name" value="PGAM"/>
    <property type="match status" value="1"/>
</dbReference>
<dbReference type="InterPro" id="IPR013078">
    <property type="entry name" value="His_Pase_superF_clade-1"/>
</dbReference>
<evidence type="ECO:0000313" key="4">
    <source>
        <dbReference type="EMBL" id="KAA8832076.1"/>
    </source>
</evidence>
<evidence type="ECO:0000313" key="5">
    <source>
        <dbReference type="Proteomes" id="UP000412028"/>
    </source>
</evidence>